<sequence>MVRTPGWVAVSAGAYLVALSLLVLLLDGVALTGPLARRARTYRLLENGVIRQDSGALVSTFVPGSRITVAERDGELIRFERRGPWWPETAFVVDEGGDREATARWFDVGTGNPY</sequence>
<feature type="transmembrane region" description="Helical" evidence="1">
    <location>
        <begin position="12"/>
        <end position="36"/>
    </location>
</feature>
<dbReference type="Proteomes" id="UP001596312">
    <property type="component" value="Unassembled WGS sequence"/>
</dbReference>
<gene>
    <name evidence="2" type="ORF">ACFQGH_03485</name>
</gene>
<keyword evidence="3" id="KW-1185">Reference proteome</keyword>
<name>A0ABD5V2H9_9EURY</name>
<comment type="caution">
    <text evidence="2">The sequence shown here is derived from an EMBL/GenBank/DDBJ whole genome shotgun (WGS) entry which is preliminary data.</text>
</comment>
<dbReference type="RefSeq" id="WP_340602762.1">
    <property type="nucleotide sequence ID" value="NZ_JBBMXV010000001.1"/>
</dbReference>
<reference evidence="2 3" key="1">
    <citation type="journal article" date="2019" name="Int. J. Syst. Evol. Microbiol.">
        <title>The Global Catalogue of Microorganisms (GCM) 10K type strain sequencing project: providing services to taxonomists for standard genome sequencing and annotation.</title>
        <authorList>
            <consortium name="The Broad Institute Genomics Platform"/>
            <consortium name="The Broad Institute Genome Sequencing Center for Infectious Disease"/>
            <person name="Wu L."/>
            <person name="Ma J."/>
        </authorList>
    </citation>
    <scope>NUCLEOTIDE SEQUENCE [LARGE SCALE GENOMIC DNA]</scope>
    <source>
        <strain evidence="2 3">CGMCC 1.3240</strain>
    </source>
</reference>
<keyword evidence="1" id="KW-1133">Transmembrane helix</keyword>
<evidence type="ECO:0008006" key="4">
    <source>
        <dbReference type="Google" id="ProtNLM"/>
    </source>
</evidence>
<dbReference type="EMBL" id="JBHSXQ010000001">
    <property type="protein sequence ID" value="MFC6904255.1"/>
    <property type="molecule type" value="Genomic_DNA"/>
</dbReference>
<keyword evidence="1" id="KW-0472">Membrane</keyword>
<proteinExistence type="predicted"/>
<keyword evidence="1" id="KW-0812">Transmembrane</keyword>
<evidence type="ECO:0000313" key="3">
    <source>
        <dbReference type="Proteomes" id="UP001596312"/>
    </source>
</evidence>
<evidence type="ECO:0000313" key="2">
    <source>
        <dbReference type="EMBL" id="MFC6904255.1"/>
    </source>
</evidence>
<accession>A0ABD5V2H9</accession>
<organism evidence="2 3">
    <name type="scientific">Halalkalicoccus tibetensis</name>
    <dbReference type="NCBI Taxonomy" id="175632"/>
    <lineage>
        <taxon>Archaea</taxon>
        <taxon>Methanobacteriati</taxon>
        <taxon>Methanobacteriota</taxon>
        <taxon>Stenosarchaea group</taxon>
        <taxon>Halobacteria</taxon>
        <taxon>Halobacteriales</taxon>
        <taxon>Halococcaceae</taxon>
        <taxon>Halalkalicoccus</taxon>
    </lineage>
</organism>
<protein>
    <recommendedName>
        <fullName evidence="4">PH domain-containing protein</fullName>
    </recommendedName>
</protein>
<dbReference type="AlphaFoldDB" id="A0ABD5V2H9"/>
<evidence type="ECO:0000256" key="1">
    <source>
        <dbReference type="SAM" id="Phobius"/>
    </source>
</evidence>